<dbReference type="InterPro" id="IPR004843">
    <property type="entry name" value="Calcineurin-like_PHP"/>
</dbReference>
<evidence type="ECO:0000313" key="2">
    <source>
        <dbReference type="EMBL" id="GGR21177.1"/>
    </source>
</evidence>
<sequence>MELYDPRPTVAIPDLNGKYERFLLAIEHAPPTEHFLILLGDMIDDGSGVQQILRHVREIHTEHGLQVLAGNHEELMINALCGLPGARHAIDPTPGDTPEWRRWLRNGGRATLESYRSKRALISDVEWLIQHSKRWVVRHRWLYSHATRPHPAQQPLSVEQLTPSGADMLLWDRPTGTANLYALPENLIGSVHGHTPRPAPERLLGPDRKPAWFIDLGKQARDIAIHHSETGPHVLHAPPLVLNTRPASPRLGEALVARFRNKAT</sequence>
<feature type="domain" description="Calcineurin-like phosphoesterase" evidence="1">
    <location>
        <begin position="9"/>
        <end position="198"/>
    </location>
</feature>
<dbReference type="EMBL" id="BMQL01000026">
    <property type="protein sequence ID" value="GGR21177.1"/>
    <property type="molecule type" value="Genomic_DNA"/>
</dbReference>
<dbReference type="InterPro" id="IPR029052">
    <property type="entry name" value="Metallo-depent_PP-like"/>
</dbReference>
<reference evidence="2" key="2">
    <citation type="submission" date="2020-09" db="EMBL/GenBank/DDBJ databases">
        <authorList>
            <person name="Sun Q."/>
            <person name="Ohkuma M."/>
        </authorList>
    </citation>
    <scope>NUCLEOTIDE SEQUENCE</scope>
    <source>
        <strain evidence="2">JCM 31311</strain>
    </source>
</reference>
<accession>A0A918FAF6</accession>
<gene>
    <name evidence="2" type="ORF">GCM10008957_36820</name>
</gene>
<dbReference type="GO" id="GO:0016787">
    <property type="term" value="F:hydrolase activity"/>
    <property type="evidence" value="ECO:0007669"/>
    <property type="project" value="InterPro"/>
</dbReference>
<protein>
    <recommendedName>
        <fullName evidence="1">Calcineurin-like phosphoesterase domain-containing protein</fullName>
    </recommendedName>
</protein>
<dbReference type="RefSeq" id="WP_189091969.1">
    <property type="nucleotide sequence ID" value="NZ_BMQL01000026.1"/>
</dbReference>
<evidence type="ECO:0000313" key="3">
    <source>
        <dbReference type="Proteomes" id="UP000603865"/>
    </source>
</evidence>
<dbReference type="Pfam" id="PF00149">
    <property type="entry name" value="Metallophos"/>
    <property type="match status" value="1"/>
</dbReference>
<reference evidence="2" key="1">
    <citation type="journal article" date="2014" name="Int. J. Syst. Evol. Microbiol.">
        <title>Complete genome sequence of Corynebacterium casei LMG S-19264T (=DSM 44701T), isolated from a smear-ripened cheese.</title>
        <authorList>
            <consortium name="US DOE Joint Genome Institute (JGI-PGF)"/>
            <person name="Walter F."/>
            <person name="Albersmeier A."/>
            <person name="Kalinowski J."/>
            <person name="Ruckert C."/>
        </authorList>
    </citation>
    <scope>NUCLEOTIDE SEQUENCE</scope>
    <source>
        <strain evidence="2">JCM 31311</strain>
    </source>
</reference>
<proteinExistence type="predicted"/>
<name>A0A918FAF6_9DEIO</name>
<evidence type="ECO:0000259" key="1">
    <source>
        <dbReference type="Pfam" id="PF00149"/>
    </source>
</evidence>
<dbReference type="SUPFAM" id="SSF56300">
    <property type="entry name" value="Metallo-dependent phosphatases"/>
    <property type="match status" value="1"/>
</dbReference>
<comment type="caution">
    <text evidence="2">The sequence shown here is derived from an EMBL/GenBank/DDBJ whole genome shotgun (WGS) entry which is preliminary data.</text>
</comment>
<dbReference type="Gene3D" id="3.60.21.10">
    <property type="match status" value="1"/>
</dbReference>
<dbReference type="AlphaFoldDB" id="A0A918FAF6"/>
<organism evidence="2 3">
    <name type="scientific">Deinococcus ruber</name>
    <dbReference type="NCBI Taxonomy" id="1848197"/>
    <lineage>
        <taxon>Bacteria</taxon>
        <taxon>Thermotogati</taxon>
        <taxon>Deinococcota</taxon>
        <taxon>Deinococci</taxon>
        <taxon>Deinococcales</taxon>
        <taxon>Deinococcaceae</taxon>
        <taxon>Deinococcus</taxon>
    </lineage>
</organism>
<keyword evidence="3" id="KW-1185">Reference proteome</keyword>
<dbReference type="Proteomes" id="UP000603865">
    <property type="component" value="Unassembled WGS sequence"/>
</dbReference>